<protein>
    <submittedName>
        <fullName evidence="1">Uncharacterized protein</fullName>
    </submittedName>
</protein>
<gene>
    <name evidence="1" type="ORF">METZ01_LOCUS145333</name>
</gene>
<evidence type="ECO:0000313" key="1">
    <source>
        <dbReference type="EMBL" id="SVA92479.1"/>
    </source>
</evidence>
<sequence length="27" mass="3071">MIQNKTAVKLSKVGMKSMKYVEQHFSG</sequence>
<organism evidence="1">
    <name type="scientific">marine metagenome</name>
    <dbReference type="NCBI Taxonomy" id="408172"/>
    <lineage>
        <taxon>unclassified sequences</taxon>
        <taxon>metagenomes</taxon>
        <taxon>ecological metagenomes</taxon>
    </lineage>
</organism>
<dbReference type="EMBL" id="UINC01022571">
    <property type="protein sequence ID" value="SVA92479.1"/>
    <property type="molecule type" value="Genomic_DNA"/>
</dbReference>
<dbReference type="AlphaFoldDB" id="A0A381ZTF5"/>
<accession>A0A381ZTF5</accession>
<name>A0A381ZTF5_9ZZZZ</name>
<reference evidence="1" key="1">
    <citation type="submission" date="2018-05" db="EMBL/GenBank/DDBJ databases">
        <authorList>
            <person name="Lanie J.A."/>
            <person name="Ng W.-L."/>
            <person name="Kazmierczak K.M."/>
            <person name="Andrzejewski T.M."/>
            <person name="Davidsen T.M."/>
            <person name="Wayne K.J."/>
            <person name="Tettelin H."/>
            <person name="Glass J.I."/>
            <person name="Rusch D."/>
            <person name="Podicherti R."/>
            <person name="Tsui H.-C.T."/>
            <person name="Winkler M.E."/>
        </authorList>
    </citation>
    <scope>NUCLEOTIDE SEQUENCE</scope>
</reference>
<proteinExistence type="predicted"/>